<dbReference type="Gene3D" id="3.60.10.10">
    <property type="entry name" value="Endonuclease/exonuclease/phosphatase"/>
    <property type="match status" value="1"/>
</dbReference>
<dbReference type="InterPro" id="IPR040256">
    <property type="entry name" value="At4g02000-like"/>
</dbReference>
<dbReference type="InterPro" id="IPR025558">
    <property type="entry name" value="DUF4283"/>
</dbReference>
<keyword evidence="1" id="KW-0479">Metal-binding</keyword>
<name>A0AAW2NTI6_9LAMI</name>
<keyword evidence="1" id="KW-0862">Zinc</keyword>
<dbReference type="InterPro" id="IPR036691">
    <property type="entry name" value="Endo/exonu/phosph_ase_sf"/>
</dbReference>
<reference evidence="4" key="2">
    <citation type="journal article" date="2024" name="Plant">
        <title>Genomic evolution and insights into agronomic trait innovations of Sesamum species.</title>
        <authorList>
            <person name="Miao H."/>
            <person name="Wang L."/>
            <person name="Qu L."/>
            <person name="Liu H."/>
            <person name="Sun Y."/>
            <person name="Le M."/>
            <person name="Wang Q."/>
            <person name="Wei S."/>
            <person name="Zheng Y."/>
            <person name="Lin W."/>
            <person name="Duan Y."/>
            <person name="Cao H."/>
            <person name="Xiong S."/>
            <person name="Wang X."/>
            <person name="Wei L."/>
            <person name="Li C."/>
            <person name="Ma Q."/>
            <person name="Ju M."/>
            <person name="Zhao R."/>
            <person name="Li G."/>
            <person name="Mu C."/>
            <person name="Tian Q."/>
            <person name="Mei H."/>
            <person name="Zhang T."/>
            <person name="Gao T."/>
            <person name="Zhang H."/>
        </authorList>
    </citation>
    <scope>NUCLEOTIDE SEQUENCE</scope>
    <source>
        <strain evidence="4">KEN8</strain>
    </source>
</reference>
<evidence type="ECO:0000256" key="1">
    <source>
        <dbReference type="PROSITE-ProRule" id="PRU00047"/>
    </source>
</evidence>
<accession>A0AAW2NTI6</accession>
<protein>
    <submittedName>
        <fullName evidence="4">Mitochondrial protein</fullName>
    </submittedName>
</protein>
<dbReference type="GO" id="GO:0004523">
    <property type="term" value="F:RNA-DNA hybrid ribonuclease activity"/>
    <property type="evidence" value="ECO:0007669"/>
    <property type="project" value="InterPro"/>
</dbReference>
<dbReference type="InterPro" id="IPR025836">
    <property type="entry name" value="Zn_knuckle_CX2CX4HX4C"/>
</dbReference>
<dbReference type="InterPro" id="IPR002156">
    <property type="entry name" value="RNaseH_domain"/>
</dbReference>
<feature type="region of interest" description="Disordered" evidence="2">
    <location>
        <begin position="292"/>
        <end position="314"/>
    </location>
</feature>
<gene>
    <name evidence="4" type="ORF">Scaly_1666100</name>
</gene>
<evidence type="ECO:0000256" key="2">
    <source>
        <dbReference type="SAM" id="MobiDB-lite"/>
    </source>
</evidence>
<dbReference type="PANTHER" id="PTHR31286">
    <property type="entry name" value="GLYCINE-RICH CELL WALL STRUCTURAL PROTEIN 1.8-LIKE"/>
    <property type="match status" value="1"/>
</dbReference>
<dbReference type="Pfam" id="PF14111">
    <property type="entry name" value="DUF4283"/>
    <property type="match status" value="1"/>
</dbReference>
<dbReference type="InterPro" id="IPR005135">
    <property type="entry name" value="Endo/exonuclease/phosphatase"/>
</dbReference>
<dbReference type="InterPro" id="IPR036397">
    <property type="entry name" value="RNaseH_sf"/>
</dbReference>
<dbReference type="InterPro" id="IPR044730">
    <property type="entry name" value="RNase_H-like_dom_plant"/>
</dbReference>
<organism evidence="4">
    <name type="scientific">Sesamum calycinum</name>
    <dbReference type="NCBI Taxonomy" id="2727403"/>
    <lineage>
        <taxon>Eukaryota</taxon>
        <taxon>Viridiplantae</taxon>
        <taxon>Streptophyta</taxon>
        <taxon>Embryophyta</taxon>
        <taxon>Tracheophyta</taxon>
        <taxon>Spermatophyta</taxon>
        <taxon>Magnoliopsida</taxon>
        <taxon>eudicotyledons</taxon>
        <taxon>Gunneridae</taxon>
        <taxon>Pentapetalae</taxon>
        <taxon>asterids</taxon>
        <taxon>lamiids</taxon>
        <taxon>Lamiales</taxon>
        <taxon>Pedaliaceae</taxon>
        <taxon>Sesamum</taxon>
    </lineage>
</organism>
<comment type="caution">
    <text evidence="4">The sequence shown here is derived from an EMBL/GenBank/DDBJ whole genome shotgun (WGS) entry which is preliminary data.</text>
</comment>
<dbReference type="GO" id="GO:0008270">
    <property type="term" value="F:zinc ion binding"/>
    <property type="evidence" value="ECO:0007669"/>
    <property type="project" value="UniProtKB-KW"/>
</dbReference>
<dbReference type="Pfam" id="PF14392">
    <property type="entry name" value="zf-CCHC_4"/>
    <property type="match status" value="1"/>
</dbReference>
<dbReference type="GO" id="GO:0003676">
    <property type="term" value="F:nucleic acid binding"/>
    <property type="evidence" value="ECO:0007669"/>
    <property type="project" value="InterPro"/>
</dbReference>
<evidence type="ECO:0000313" key="4">
    <source>
        <dbReference type="EMBL" id="KAL0346501.1"/>
    </source>
</evidence>
<dbReference type="PROSITE" id="PS50158">
    <property type="entry name" value="ZF_CCHC"/>
    <property type="match status" value="1"/>
</dbReference>
<dbReference type="CDD" id="cd06222">
    <property type="entry name" value="RNase_H_like"/>
    <property type="match status" value="1"/>
</dbReference>
<keyword evidence="1" id="KW-0863">Zinc-finger</keyword>
<feature type="compositionally biased region" description="Polar residues" evidence="2">
    <location>
        <begin position="292"/>
        <end position="305"/>
    </location>
</feature>
<dbReference type="Gene3D" id="3.30.420.10">
    <property type="entry name" value="Ribonuclease H-like superfamily/Ribonuclease H"/>
    <property type="match status" value="1"/>
</dbReference>
<sequence>MCVKDMLAVDSPHTSAHFAVRYLFRLAMDSELGRLGSALSLTEEEEAGLVCPTGLWHTEPLARGFFIVGRLLSSKPFHPEALQTTLRTAFNPVKGMDFKMIEDSRFLLKFFHVVDRDRVLDRCPWAFDKNLLVFAPVEASNDPNLIHIHIHGLPLGKMTKEVASFIGNRLGKFKEVDLDSSGEVWGSSVRIRATIDITKPLKRAVKICTVLGDEQLVTFTYERLPNFCYFCGCLGHLSRQCEQQLKEDFHDPGEHTPYGNWLRATASLNYRGRNGGSATRNLGQINRRPTFVSRSSLQSQDTQPTPCRDSAPDPLPVIPTKTPCALKKGTYRKRGPTKPALSGPIQPISKKQHLVDENSDEDFVTQGPRGPWTVQHLGSLIRDNNPSLVFLAETKCSISRIEYLKRKFDMYGLCVPSRGKSGGLALLWPKQVNVLLQSVSHHHIDVSVQLLDSPFWWHFTGLYGEPDTGQREITWKLLLRLHDQSRRAWLCAGDFNEILDQSEKLGGPPRPMWQIRKFREALEKCELVDLGFAGTPFTWCNRHNEPNTVYERLDRACANLGWSQLFPDTSIEHYAERSIRPWRFEAAWLQSEECEGVVEEGWGSCLGQRGVLGVAEQIERCKASLKKWRLTTRRTSKHRVQYLENKLARLLKSRISPEINHTIAEIREELERGAAHDETVWKQRSKVLWLREGDRNTGFFHRRASTRFQTNLIRKIKHSNGIWVTTEEGIKQCISAHFGGVYASNRPQPEAIAKGTEHLRAVVDASMAEELLQPYTATEVKKALFQMAPLKSPGPTVFLDRIISPAQSAFVPGRLISDNVLLAFELNHFLNTKTQGEQGWMALKLDVSKAYDKVEWSFLEQAVYSLVPLFRRGDSAKGTLSRLIFFYYAQSLSASPDNCQTIREVLETYREASGQEINFSKSSVTFSRNTREEVCQSLAAELTIRRENKLELYLGLSTRVARSKRDLLQPSGIGFGKKITGWNDKLLSQGQAALAHYAAPDCLLSRVLRARYFPSGDIFSATLGSRPSFTWRSVMAAYDLFRAGCRWRVGSGTQIRIWADPWLPRPRSFRPITPVPSSLTEVRVADLIDHTCNDWNLSKVKEMFWPVDSDIILSIPISRTGAPDLLIWHYSRSGIFWFEVLIILLAPLNFGLVQVPLVCLSNHGGGESGKLRYLIRNGKLMQGTCLDPPHVSCFTAQFLNSFLSQNLGDGTRCRGGCSGQGRRLCGVAISALDRMGNAEIAETLAAREAIHLAVQRGWRSIIIEGDCATLIHKLQASEPDFSVTGPIVADIQAIASNFQFCSFEFVSRSCNAVAHGLAQSARNPAEGGLIAPPTVISLVNIDKLGK</sequence>
<dbReference type="InterPro" id="IPR001878">
    <property type="entry name" value="Znf_CCHC"/>
</dbReference>
<reference evidence="4" key="1">
    <citation type="submission" date="2020-06" db="EMBL/GenBank/DDBJ databases">
        <authorList>
            <person name="Li T."/>
            <person name="Hu X."/>
            <person name="Zhang T."/>
            <person name="Song X."/>
            <person name="Zhang H."/>
            <person name="Dai N."/>
            <person name="Sheng W."/>
            <person name="Hou X."/>
            <person name="Wei L."/>
        </authorList>
    </citation>
    <scope>NUCLEOTIDE SEQUENCE</scope>
    <source>
        <strain evidence="4">KEN8</strain>
        <tissue evidence="4">Leaf</tissue>
    </source>
</reference>
<feature type="domain" description="CCHC-type" evidence="3">
    <location>
        <begin position="228"/>
        <end position="243"/>
    </location>
</feature>
<dbReference type="Pfam" id="PF13456">
    <property type="entry name" value="RVT_3"/>
    <property type="match status" value="1"/>
</dbReference>
<dbReference type="SUPFAM" id="SSF56219">
    <property type="entry name" value="DNase I-like"/>
    <property type="match status" value="1"/>
</dbReference>
<dbReference type="EMBL" id="JACGWM010000010">
    <property type="protein sequence ID" value="KAL0346501.1"/>
    <property type="molecule type" value="Genomic_DNA"/>
</dbReference>
<dbReference type="Pfam" id="PF03372">
    <property type="entry name" value="Exo_endo_phos"/>
    <property type="match status" value="1"/>
</dbReference>
<dbReference type="PANTHER" id="PTHR31286:SF178">
    <property type="entry name" value="DUF4283 DOMAIN-CONTAINING PROTEIN"/>
    <property type="match status" value="1"/>
</dbReference>
<evidence type="ECO:0000259" key="3">
    <source>
        <dbReference type="PROSITE" id="PS50158"/>
    </source>
</evidence>
<proteinExistence type="predicted"/>